<reference evidence="3" key="1">
    <citation type="journal article" date="2020" name="Stud. Mycol.">
        <title>101 Dothideomycetes genomes: a test case for predicting lifestyles and emergence of pathogens.</title>
        <authorList>
            <person name="Haridas S."/>
            <person name="Albert R."/>
            <person name="Binder M."/>
            <person name="Bloem J."/>
            <person name="Labutti K."/>
            <person name="Salamov A."/>
            <person name="Andreopoulos B."/>
            <person name="Baker S."/>
            <person name="Barry K."/>
            <person name="Bills G."/>
            <person name="Bluhm B."/>
            <person name="Cannon C."/>
            <person name="Castanera R."/>
            <person name="Culley D."/>
            <person name="Daum C."/>
            <person name="Ezra D."/>
            <person name="Gonzalez J."/>
            <person name="Henrissat B."/>
            <person name="Kuo A."/>
            <person name="Liang C."/>
            <person name="Lipzen A."/>
            <person name="Lutzoni F."/>
            <person name="Magnuson J."/>
            <person name="Mondo S."/>
            <person name="Nolan M."/>
            <person name="Ohm R."/>
            <person name="Pangilinan J."/>
            <person name="Park H.-J."/>
            <person name="Ramirez L."/>
            <person name="Alfaro M."/>
            <person name="Sun H."/>
            <person name="Tritt A."/>
            <person name="Yoshinaga Y."/>
            <person name="Zwiers L.-H."/>
            <person name="Turgeon B."/>
            <person name="Goodwin S."/>
            <person name="Spatafora J."/>
            <person name="Crous P."/>
            <person name="Grigoriev I."/>
        </authorList>
    </citation>
    <scope>NUCLEOTIDE SEQUENCE</scope>
    <source>
        <strain evidence="3">CBS 133067</strain>
    </source>
</reference>
<feature type="transmembrane region" description="Helical" evidence="2">
    <location>
        <begin position="246"/>
        <end position="269"/>
    </location>
</feature>
<feature type="transmembrane region" description="Helical" evidence="2">
    <location>
        <begin position="367"/>
        <end position="384"/>
    </location>
</feature>
<protein>
    <submittedName>
        <fullName evidence="3">Uncharacterized protein</fullName>
    </submittedName>
</protein>
<feature type="transmembrane region" description="Helical" evidence="2">
    <location>
        <begin position="344"/>
        <end position="361"/>
    </location>
</feature>
<feature type="compositionally biased region" description="Low complexity" evidence="1">
    <location>
        <begin position="188"/>
        <end position="204"/>
    </location>
</feature>
<keyword evidence="2" id="KW-1133">Transmembrane helix</keyword>
<feature type="compositionally biased region" description="Polar residues" evidence="1">
    <location>
        <begin position="149"/>
        <end position="163"/>
    </location>
</feature>
<proteinExistence type="predicted"/>
<feature type="region of interest" description="Disordered" evidence="1">
    <location>
        <begin position="130"/>
        <end position="204"/>
    </location>
</feature>
<organism evidence="3 4">
    <name type="scientific">Rhizodiscina lignyota</name>
    <dbReference type="NCBI Taxonomy" id="1504668"/>
    <lineage>
        <taxon>Eukaryota</taxon>
        <taxon>Fungi</taxon>
        <taxon>Dikarya</taxon>
        <taxon>Ascomycota</taxon>
        <taxon>Pezizomycotina</taxon>
        <taxon>Dothideomycetes</taxon>
        <taxon>Pleosporomycetidae</taxon>
        <taxon>Aulographales</taxon>
        <taxon>Rhizodiscinaceae</taxon>
        <taxon>Rhizodiscina</taxon>
    </lineage>
</organism>
<gene>
    <name evidence="3" type="ORF">NA57DRAFT_52257</name>
</gene>
<dbReference type="EMBL" id="ML978122">
    <property type="protein sequence ID" value="KAF2102700.1"/>
    <property type="molecule type" value="Genomic_DNA"/>
</dbReference>
<keyword evidence="2" id="KW-0812">Transmembrane</keyword>
<comment type="caution">
    <text evidence="3">The sequence shown here is derived from an EMBL/GenBank/DDBJ whole genome shotgun (WGS) entry which is preliminary data.</text>
</comment>
<evidence type="ECO:0000313" key="4">
    <source>
        <dbReference type="Proteomes" id="UP000799772"/>
    </source>
</evidence>
<keyword evidence="4" id="KW-1185">Reference proteome</keyword>
<evidence type="ECO:0000313" key="3">
    <source>
        <dbReference type="EMBL" id="KAF2102700.1"/>
    </source>
</evidence>
<evidence type="ECO:0000256" key="1">
    <source>
        <dbReference type="SAM" id="MobiDB-lite"/>
    </source>
</evidence>
<sequence>MALFQSGSLSKLGSLNIAPFLDTPALPNILAEWASILPLVCHLAGYQRDYQSVGKISLLGRLSIGLFPKLGTLEGAAGMLKRGPEYLDQASGCGSHSHVVWDVLWGSVFPCANGAASALVTAFGIESRKQQPTMMPDSLAERPPAPSEGVNSNPPTPDQSTHAVEQPGPRESGAAVEPTDAEPGNVESANRTTPSASTANAPNAPHFRRYQTLHVLNFSRCSREPTLSSAADALFSSVFVEITTSLLIVALSAVLCLFGAYGSSTIIFCSRVSHTACRFFRLYRPSGYLENNEAHETSYMLLSSHQNASTWYLYVGDRAVVDTLLNKTMIVVPMTNFTCWLRRLLLFNHYIQLLAMTFVAAQKGWDGIILVSVMVLDFVSRWIFEGNNVAGQWMRVEGVKLDVKSYEFTGRTMMLGAIQLLSGSRITSWMDGIITPHPRRNAWLKKISDGLDVDSACGGNSWSCHDRQWIELSSALAIESAKILAIDLGTVQGV</sequence>
<dbReference type="Proteomes" id="UP000799772">
    <property type="component" value="Unassembled WGS sequence"/>
</dbReference>
<accession>A0A9P4MA03</accession>
<evidence type="ECO:0000256" key="2">
    <source>
        <dbReference type="SAM" id="Phobius"/>
    </source>
</evidence>
<dbReference type="AlphaFoldDB" id="A0A9P4MA03"/>
<dbReference type="OrthoDB" id="3527261at2759"/>
<keyword evidence="2" id="KW-0472">Membrane</keyword>
<name>A0A9P4MA03_9PEZI</name>